<feature type="domain" description="Calcineurin-like phosphoesterase" evidence="3">
    <location>
        <begin position="64"/>
        <end position="232"/>
    </location>
</feature>
<evidence type="ECO:0000256" key="1">
    <source>
        <dbReference type="ARBA" id="ARBA00022723"/>
    </source>
</evidence>
<dbReference type="CDD" id="cd07385">
    <property type="entry name" value="MPP_YkuE_C"/>
    <property type="match status" value="1"/>
</dbReference>
<reference evidence="4 5" key="1">
    <citation type="submission" date="2018-09" db="EMBL/GenBank/DDBJ databases">
        <title>Discovery and Ecogenomic Context for Candidatus Cryosericales, a Global Caldiserica Order Active in Thawing Permafrost.</title>
        <authorList>
            <person name="Martinez M.A."/>
            <person name="Woodcroft B.J."/>
            <person name="Ignacio Espinoza J.C."/>
            <person name="Zayed A."/>
            <person name="Singleton C.M."/>
            <person name="Boyd J."/>
            <person name="Li Y.-F."/>
            <person name="Purvine S."/>
            <person name="Maughan H."/>
            <person name="Hodgkins S.B."/>
            <person name="Anderson D."/>
            <person name="Sederholm M."/>
            <person name="Temperton B."/>
            <person name="Saleska S.R."/>
            <person name="Tyson G.W."/>
            <person name="Rich V.I."/>
        </authorList>
    </citation>
    <scope>NUCLEOTIDE SEQUENCE [LARGE SCALE GENOMIC DNA]</scope>
    <source>
        <strain evidence="4 5">SMC1</strain>
    </source>
</reference>
<dbReference type="Pfam" id="PF00149">
    <property type="entry name" value="Metallophos"/>
    <property type="match status" value="1"/>
</dbReference>
<dbReference type="PANTHER" id="PTHR31302:SF31">
    <property type="entry name" value="PHOSPHODIESTERASE YAEI"/>
    <property type="match status" value="1"/>
</dbReference>
<dbReference type="Proteomes" id="UP000266113">
    <property type="component" value="Unassembled WGS sequence"/>
</dbReference>
<sequence length="302" mass="32894">MLRDVLTGGRQAMSRETALKAAATVLGAIAGAAAVEGFLREPFQLDVARLTIVSPWLPAGFDGLKIVQLSDLHLHHISRAYRRAIDVVRREHPSLVVITGDLVDRPEQAAACLAFLSQLRGAAGVPVVVVPGNWDHRAFPTKQSIAAWHKRIQAEIGVRVLANQNVVLHRHGDRMWLVGTDDPYFGHADLDASFKGVPDTAFALVLTHAPEAFEELAQRPAARLVLAGHTHGGQVRLPFIGAVRVPSRYGTRFARGLFKLGNTLFYVNAGMGMSHLPIRFLCQPELTFITLTSCRLDESTAG</sequence>
<dbReference type="SUPFAM" id="SSF56300">
    <property type="entry name" value="Metallo-dependent phosphatases"/>
    <property type="match status" value="1"/>
</dbReference>
<dbReference type="InterPro" id="IPR029052">
    <property type="entry name" value="Metallo-depent_PP-like"/>
</dbReference>
<dbReference type="GO" id="GO:0016020">
    <property type="term" value="C:membrane"/>
    <property type="evidence" value="ECO:0007669"/>
    <property type="project" value="GOC"/>
</dbReference>
<protein>
    <submittedName>
        <fullName evidence="4">Metallophosphoesterase</fullName>
    </submittedName>
</protein>
<accession>A0A398DT36</accession>
<keyword evidence="2" id="KW-0378">Hydrolase</keyword>
<dbReference type="GO" id="GO:0046872">
    <property type="term" value="F:metal ion binding"/>
    <property type="evidence" value="ECO:0007669"/>
    <property type="project" value="UniProtKB-KW"/>
</dbReference>
<dbReference type="AlphaFoldDB" id="A0A398DT36"/>
<dbReference type="InterPro" id="IPR051158">
    <property type="entry name" value="Metallophosphoesterase_sf"/>
</dbReference>
<dbReference type="PANTHER" id="PTHR31302">
    <property type="entry name" value="TRANSMEMBRANE PROTEIN WITH METALLOPHOSPHOESTERASE DOMAIN-RELATED"/>
    <property type="match status" value="1"/>
</dbReference>
<dbReference type="Gene3D" id="3.60.21.10">
    <property type="match status" value="1"/>
</dbReference>
<name>A0A398DT36_9BACT</name>
<dbReference type="InterPro" id="IPR004843">
    <property type="entry name" value="Calcineurin-like_PHP"/>
</dbReference>
<evidence type="ECO:0000256" key="2">
    <source>
        <dbReference type="ARBA" id="ARBA00022801"/>
    </source>
</evidence>
<comment type="caution">
    <text evidence="4">The sequence shown here is derived from an EMBL/GenBank/DDBJ whole genome shotgun (WGS) entry which is preliminary data.</text>
</comment>
<dbReference type="EMBL" id="QXIY01000008">
    <property type="protein sequence ID" value="RIE17303.1"/>
    <property type="molecule type" value="Genomic_DNA"/>
</dbReference>
<evidence type="ECO:0000259" key="3">
    <source>
        <dbReference type="Pfam" id="PF00149"/>
    </source>
</evidence>
<gene>
    <name evidence="4" type="ORF">SMC1_02385</name>
</gene>
<evidence type="ECO:0000313" key="5">
    <source>
        <dbReference type="Proteomes" id="UP000266113"/>
    </source>
</evidence>
<evidence type="ECO:0000313" key="4">
    <source>
        <dbReference type="EMBL" id="RIE17303.1"/>
    </source>
</evidence>
<proteinExistence type="predicted"/>
<dbReference type="GO" id="GO:0008758">
    <property type="term" value="F:UDP-2,3-diacylglucosamine hydrolase activity"/>
    <property type="evidence" value="ECO:0007669"/>
    <property type="project" value="TreeGrafter"/>
</dbReference>
<dbReference type="OrthoDB" id="9780884at2"/>
<organism evidence="4 5">
    <name type="scientific">Candidatus Cryosericum septentrionale</name>
    <dbReference type="NCBI Taxonomy" id="2290913"/>
    <lineage>
        <taxon>Bacteria</taxon>
        <taxon>Pseudomonadati</taxon>
        <taxon>Caldisericota/Cryosericota group</taxon>
        <taxon>Candidatus Cryosericota</taxon>
        <taxon>Candidatus Cryosericia</taxon>
        <taxon>Candidatus Cryosericales</taxon>
        <taxon>Candidatus Cryosericaceae</taxon>
        <taxon>Candidatus Cryosericum</taxon>
    </lineage>
</organism>
<keyword evidence="5" id="KW-1185">Reference proteome</keyword>
<keyword evidence="1" id="KW-0479">Metal-binding</keyword>
<dbReference type="GO" id="GO:0009245">
    <property type="term" value="P:lipid A biosynthetic process"/>
    <property type="evidence" value="ECO:0007669"/>
    <property type="project" value="TreeGrafter"/>
</dbReference>